<dbReference type="EMBL" id="GGFJ01014316">
    <property type="protein sequence ID" value="MBW63457.1"/>
    <property type="molecule type" value="Transcribed_RNA"/>
</dbReference>
<keyword evidence="1" id="KW-0732">Signal</keyword>
<reference evidence="2" key="1">
    <citation type="submission" date="2018-01" db="EMBL/GenBank/DDBJ databases">
        <title>An insight into the sialome of Amazonian anophelines.</title>
        <authorList>
            <person name="Ribeiro J.M."/>
            <person name="Scarpassa V."/>
            <person name="Calvo E."/>
        </authorList>
    </citation>
    <scope>NUCLEOTIDE SEQUENCE</scope>
    <source>
        <tissue evidence="2">Salivary glands</tissue>
    </source>
</reference>
<evidence type="ECO:0000313" key="2">
    <source>
        <dbReference type="EMBL" id="MBW63457.1"/>
    </source>
</evidence>
<accession>A0A2M4CDN7</accession>
<organism evidence="2">
    <name type="scientific">Anopheles marajoara</name>
    <dbReference type="NCBI Taxonomy" id="58244"/>
    <lineage>
        <taxon>Eukaryota</taxon>
        <taxon>Metazoa</taxon>
        <taxon>Ecdysozoa</taxon>
        <taxon>Arthropoda</taxon>
        <taxon>Hexapoda</taxon>
        <taxon>Insecta</taxon>
        <taxon>Pterygota</taxon>
        <taxon>Neoptera</taxon>
        <taxon>Endopterygota</taxon>
        <taxon>Diptera</taxon>
        <taxon>Nematocera</taxon>
        <taxon>Culicoidea</taxon>
        <taxon>Culicidae</taxon>
        <taxon>Anophelinae</taxon>
        <taxon>Anopheles</taxon>
    </lineage>
</organism>
<name>A0A2M4CDN7_9DIPT</name>
<feature type="signal peptide" evidence="1">
    <location>
        <begin position="1"/>
        <end position="20"/>
    </location>
</feature>
<sequence>MKTLLVALTLISCTVPYVKVRKQGGLQIHFHYNMRHVGKAPLDCVNTRGNVVRVYALSGRSVACRCVEKAVH</sequence>
<evidence type="ECO:0000256" key="1">
    <source>
        <dbReference type="SAM" id="SignalP"/>
    </source>
</evidence>
<dbReference type="AlphaFoldDB" id="A0A2M4CDN7"/>
<proteinExistence type="predicted"/>
<protein>
    <submittedName>
        <fullName evidence="2">Putative secreted protein</fullName>
    </submittedName>
</protein>
<feature type="chain" id="PRO_5014934693" evidence="1">
    <location>
        <begin position="21"/>
        <end position="72"/>
    </location>
</feature>